<dbReference type="OrthoDB" id="2444049at2759"/>
<proteinExistence type="predicted"/>
<evidence type="ECO:0000313" key="1">
    <source>
        <dbReference type="EMBL" id="RIB03203.1"/>
    </source>
</evidence>
<name>A0A397U7A0_9GLOM</name>
<evidence type="ECO:0000313" key="2">
    <source>
        <dbReference type="Proteomes" id="UP000266673"/>
    </source>
</evidence>
<comment type="caution">
    <text evidence="1">The sequence shown here is derived from an EMBL/GenBank/DDBJ whole genome shotgun (WGS) entry which is preliminary data.</text>
</comment>
<dbReference type="Proteomes" id="UP000266673">
    <property type="component" value="Unassembled WGS sequence"/>
</dbReference>
<accession>A0A397U7A0</accession>
<reference evidence="1 2" key="1">
    <citation type="submission" date="2018-06" db="EMBL/GenBank/DDBJ databases">
        <title>Comparative genomics reveals the genomic features of Rhizophagus irregularis, R. cerebriforme, R. diaphanum and Gigaspora rosea, and their symbiotic lifestyle signature.</title>
        <authorList>
            <person name="Morin E."/>
            <person name="San Clemente H."/>
            <person name="Chen E.C.H."/>
            <person name="De La Providencia I."/>
            <person name="Hainaut M."/>
            <person name="Kuo A."/>
            <person name="Kohler A."/>
            <person name="Murat C."/>
            <person name="Tang N."/>
            <person name="Roy S."/>
            <person name="Loubradou J."/>
            <person name="Henrissat B."/>
            <person name="Grigoriev I.V."/>
            <person name="Corradi N."/>
            <person name="Roux C."/>
            <person name="Martin F.M."/>
        </authorList>
    </citation>
    <scope>NUCLEOTIDE SEQUENCE [LARGE SCALE GENOMIC DNA]</scope>
    <source>
        <strain evidence="1 2">DAOM 194757</strain>
    </source>
</reference>
<sequence>MPKISNQKHQYPLLQELCYTKFLELDTESEAEGLFNKWDLKTHQIIASNLQQSKIQLASLPLNEIGCNSLELIDFRTKKHQ</sequence>
<dbReference type="EMBL" id="QKWP01002478">
    <property type="protein sequence ID" value="RIB03203.1"/>
    <property type="molecule type" value="Genomic_DNA"/>
</dbReference>
<dbReference type="AlphaFoldDB" id="A0A397U7A0"/>
<keyword evidence="2" id="KW-1185">Reference proteome</keyword>
<gene>
    <name evidence="1" type="ORF">C2G38_2225775</name>
</gene>
<protein>
    <submittedName>
        <fullName evidence="1">Uncharacterized protein</fullName>
    </submittedName>
</protein>
<organism evidence="1 2">
    <name type="scientific">Gigaspora rosea</name>
    <dbReference type="NCBI Taxonomy" id="44941"/>
    <lineage>
        <taxon>Eukaryota</taxon>
        <taxon>Fungi</taxon>
        <taxon>Fungi incertae sedis</taxon>
        <taxon>Mucoromycota</taxon>
        <taxon>Glomeromycotina</taxon>
        <taxon>Glomeromycetes</taxon>
        <taxon>Diversisporales</taxon>
        <taxon>Gigasporaceae</taxon>
        <taxon>Gigaspora</taxon>
    </lineage>
</organism>